<evidence type="ECO:0000259" key="13">
    <source>
        <dbReference type="PROSITE" id="PS50837"/>
    </source>
</evidence>
<evidence type="ECO:0000256" key="4">
    <source>
        <dbReference type="ARBA" id="ARBA00022723"/>
    </source>
</evidence>
<keyword evidence="14" id="KW-1185">Reference proteome</keyword>
<evidence type="ECO:0000256" key="7">
    <source>
        <dbReference type="ARBA" id="ARBA00022771"/>
    </source>
</evidence>
<dbReference type="InterPro" id="IPR003877">
    <property type="entry name" value="SPRY_dom"/>
</dbReference>
<dbReference type="InterPro" id="IPR029495">
    <property type="entry name" value="NACHT-assoc"/>
</dbReference>
<keyword evidence="6" id="KW-0547">Nucleotide-binding</keyword>
<dbReference type="InterPro" id="IPR006574">
    <property type="entry name" value="PRY"/>
</dbReference>
<evidence type="ECO:0000313" key="15">
    <source>
        <dbReference type="RefSeq" id="XP_030636246.1"/>
    </source>
</evidence>
<dbReference type="PROSITE" id="PS00518">
    <property type="entry name" value="ZF_RING_1"/>
    <property type="match status" value="1"/>
</dbReference>
<feature type="domain" description="B30.2/SPRY" evidence="12">
    <location>
        <begin position="873"/>
        <end position="1067"/>
    </location>
</feature>
<dbReference type="InterPro" id="IPR003879">
    <property type="entry name" value="Butyrophylin_SPRY"/>
</dbReference>
<keyword evidence="5" id="KW-0677">Repeat</keyword>
<evidence type="ECO:0000256" key="2">
    <source>
        <dbReference type="ARBA" id="ARBA00022490"/>
    </source>
</evidence>
<dbReference type="Gene3D" id="3.30.40.10">
    <property type="entry name" value="Zinc/RING finger domain, C3HC4 (zinc finger)"/>
    <property type="match status" value="1"/>
</dbReference>
<dbReference type="GeneID" id="115817141"/>
<dbReference type="SMART" id="SM00589">
    <property type="entry name" value="PRY"/>
    <property type="match status" value="1"/>
</dbReference>
<dbReference type="SUPFAM" id="SSF49899">
    <property type="entry name" value="Concanavalin A-like lectins/glucanases"/>
    <property type="match status" value="1"/>
</dbReference>
<dbReference type="Proteomes" id="UP000504632">
    <property type="component" value="Chromosome 7"/>
</dbReference>
<evidence type="ECO:0000256" key="8">
    <source>
        <dbReference type="ARBA" id="ARBA00022833"/>
    </source>
</evidence>
<gene>
    <name evidence="15" type="primary">LOC115817141</name>
</gene>
<keyword evidence="9" id="KW-0067">ATP-binding</keyword>
<dbReference type="GO" id="GO:0005737">
    <property type="term" value="C:cytoplasm"/>
    <property type="evidence" value="ECO:0007669"/>
    <property type="project" value="UniProtKB-SubCell"/>
</dbReference>
<evidence type="ECO:0000256" key="1">
    <source>
        <dbReference type="ARBA" id="ARBA00004496"/>
    </source>
</evidence>
<dbReference type="Gene3D" id="3.80.10.10">
    <property type="entry name" value="Ribonuclease Inhibitor"/>
    <property type="match status" value="1"/>
</dbReference>
<name>A0A6J2VYU0_CHACN</name>
<dbReference type="PROSITE" id="PS50837">
    <property type="entry name" value="NACHT"/>
    <property type="match status" value="1"/>
</dbReference>
<dbReference type="OrthoDB" id="6270329at2759"/>
<reference evidence="15" key="1">
    <citation type="submission" date="2025-08" db="UniProtKB">
        <authorList>
            <consortium name="RefSeq"/>
        </authorList>
    </citation>
    <scope>IDENTIFICATION</scope>
</reference>
<dbReference type="PANTHER" id="PTHR24106">
    <property type="entry name" value="NACHT, LRR AND CARD DOMAINS-CONTAINING"/>
    <property type="match status" value="1"/>
</dbReference>
<dbReference type="AlphaFoldDB" id="A0A6J2VYU0"/>
<dbReference type="Pfam" id="PF17776">
    <property type="entry name" value="NLRC4_HD2"/>
    <property type="match status" value="1"/>
</dbReference>
<keyword evidence="4" id="KW-0479">Metal-binding</keyword>
<dbReference type="Pfam" id="PF13516">
    <property type="entry name" value="LRR_6"/>
    <property type="match status" value="4"/>
</dbReference>
<dbReference type="Pfam" id="PF05729">
    <property type="entry name" value="NACHT"/>
    <property type="match status" value="1"/>
</dbReference>
<dbReference type="InterPro" id="IPR001870">
    <property type="entry name" value="B30.2/SPRY"/>
</dbReference>
<evidence type="ECO:0000256" key="10">
    <source>
        <dbReference type="PROSITE-ProRule" id="PRU00175"/>
    </source>
</evidence>
<evidence type="ECO:0000256" key="5">
    <source>
        <dbReference type="ARBA" id="ARBA00022737"/>
    </source>
</evidence>
<dbReference type="InterPro" id="IPR041075">
    <property type="entry name" value="NOD1/2_WH"/>
</dbReference>
<dbReference type="Gene3D" id="2.60.120.920">
    <property type="match status" value="1"/>
</dbReference>
<dbReference type="Pfam" id="PF00622">
    <property type="entry name" value="SPRY"/>
    <property type="match status" value="1"/>
</dbReference>
<dbReference type="SUPFAM" id="SSF57850">
    <property type="entry name" value="RING/U-box"/>
    <property type="match status" value="1"/>
</dbReference>
<dbReference type="InterPro" id="IPR032675">
    <property type="entry name" value="LRR_dom_sf"/>
</dbReference>
<dbReference type="InterPro" id="IPR007111">
    <property type="entry name" value="NACHT_NTPase"/>
</dbReference>
<dbReference type="InterPro" id="IPR001841">
    <property type="entry name" value="Znf_RING"/>
</dbReference>
<dbReference type="GO" id="GO:0008270">
    <property type="term" value="F:zinc ion binding"/>
    <property type="evidence" value="ECO:0007669"/>
    <property type="project" value="UniProtKB-KW"/>
</dbReference>
<keyword evidence="3" id="KW-0433">Leucine-rich repeat</keyword>
<dbReference type="SMART" id="SM01288">
    <property type="entry name" value="FISNA"/>
    <property type="match status" value="1"/>
</dbReference>
<evidence type="ECO:0000256" key="6">
    <source>
        <dbReference type="ARBA" id="ARBA00022741"/>
    </source>
</evidence>
<keyword evidence="8" id="KW-0862">Zinc</keyword>
<keyword evidence="7 10" id="KW-0863">Zinc-finger</keyword>
<dbReference type="PROSITE" id="PS50188">
    <property type="entry name" value="B302_SPRY"/>
    <property type="match status" value="1"/>
</dbReference>
<evidence type="ECO:0000256" key="9">
    <source>
        <dbReference type="ARBA" id="ARBA00022840"/>
    </source>
</evidence>
<dbReference type="InterPro" id="IPR043136">
    <property type="entry name" value="B30.2/SPRY_sf"/>
</dbReference>
<dbReference type="SUPFAM" id="SSF52047">
    <property type="entry name" value="RNI-like"/>
    <property type="match status" value="1"/>
</dbReference>
<dbReference type="SMART" id="SM00449">
    <property type="entry name" value="SPRY"/>
    <property type="match status" value="1"/>
</dbReference>
<dbReference type="InterPro" id="IPR027417">
    <property type="entry name" value="P-loop_NTPase"/>
</dbReference>
<dbReference type="SMART" id="SM00184">
    <property type="entry name" value="RING"/>
    <property type="match status" value="1"/>
</dbReference>
<organism evidence="14 15">
    <name type="scientific">Chanos chanos</name>
    <name type="common">Milkfish</name>
    <name type="synonym">Mugil chanos</name>
    <dbReference type="NCBI Taxonomy" id="29144"/>
    <lineage>
        <taxon>Eukaryota</taxon>
        <taxon>Metazoa</taxon>
        <taxon>Chordata</taxon>
        <taxon>Craniata</taxon>
        <taxon>Vertebrata</taxon>
        <taxon>Euteleostomi</taxon>
        <taxon>Actinopterygii</taxon>
        <taxon>Neopterygii</taxon>
        <taxon>Teleostei</taxon>
        <taxon>Ostariophysi</taxon>
        <taxon>Gonorynchiformes</taxon>
        <taxon>Chanidae</taxon>
        <taxon>Chanos</taxon>
    </lineage>
</organism>
<proteinExistence type="predicted"/>
<accession>A0A6J2VYU0</accession>
<dbReference type="Pfam" id="PF15227">
    <property type="entry name" value="zf-C3HC4_4"/>
    <property type="match status" value="1"/>
</dbReference>
<feature type="domain" description="NACHT" evidence="13">
    <location>
        <begin position="193"/>
        <end position="325"/>
    </location>
</feature>
<dbReference type="InterPro" id="IPR013320">
    <property type="entry name" value="ConA-like_dom_sf"/>
</dbReference>
<dbReference type="Pfam" id="PF17779">
    <property type="entry name" value="WHD_NOD2"/>
    <property type="match status" value="1"/>
</dbReference>
<dbReference type="InterPro" id="IPR017907">
    <property type="entry name" value="Znf_RING_CS"/>
</dbReference>
<evidence type="ECO:0000259" key="11">
    <source>
        <dbReference type="PROSITE" id="PS50089"/>
    </source>
</evidence>
<dbReference type="InterPro" id="IPR041267">
    <property type="entry name" value="NLRP_HD2"/>
</dbReference>
<dbReference type="InterPro" id="IPR051261">
    <property type="entry name" value="NLR"/>
</dbReference>
<keyword evidence="2" id="KW-0963">Cytoplasm</keyword>
<dbReference type="SMART" id="SM00368">
    <property type="entry name" value="LRR_RI"/>
    <property type="match status" value="5"/>
</dbReference>
<sequence length="1067" mass="120038">METSASIDMIKISAATDGRSSSQHISGGGCPGQDQSRCGLCEQVLRDPVSTSCGHSFCRQCISTYWDQSGPSGDYVCPQCRKRSRTRPALQQPKVSDSTSDPVLLRFIDSHKTILKNKYRHLFEGVTPQGHQTFHSRIYISEGESEGVSREHEVLQIDTASRAHGSDDISVNLNDIFKPSSTQEPTGSGGEIKTVLTMGFAGVGKTATVQRFILDWAEGKANEDIDFMFVLPFKELNVIKDDQYSLHGLLQEFHPELRELDPKKIAVCKTVLILDGLDESVFYLDFSQRFCDMTAPSTVAVLLANLIQGNLLPSALIWITCRPAAASEIPSKCISRVTNIQGFNDSQKEEYIRERVSDQSQADRIISHIKSSRSLHVMCHIPVFCWMSVTVLQEMLHQDHGDRMPKTLTEMYTHFLLVQMNTKNRKYEGKHETNPTKLLESSRAILLKLAEFAFKQLLRGCPIFYEEDLTEHGIDVSKATGCSGICAEIFTEESVLRQKKVYCFRHLSVQEFFAAVYAFHCYVSKNMEPLQYFLWGKSKGALKKVPLDVLLKGAVTKACESKDGHLDLFIRFLHGMSLESNQKLIQGLLAHTENDPESIKKAVRNLRGLQKKSIQPERWVNLLHCLTEMNDYSAYEEIQALLKSKKSKVELTAVQCTALVYLLQTSEEVLEEFDVKKYSTSDEGRRRLFPVLGFCRKALLSNCQLSTLDYETLVSALQSSNSSLRELDLSNSDLQDSGVKRLCAGLEDPHCKLEILRLSDCKLTEQSCKMVASVLQLADSCLRELDLSNNELQDSGVKLLSAGLENQNCKLEILRLSCCLVTEEGCSSLASALSSNPSHLRELDLSYNHPGDLGAKLLSARLEDPHCNLETLNLDHAVELRKRQELKEYACELTLDPNTAYVRLCLSEGNRKVTYGNIMPYPDHPERFENCVQVLCRESLTGRCYWEAEWSGKETVIGVTYKGIDRKGWGDDSWLGLNDKSWGLLCSSDSYTARHNKQSAQRPAPKSQHRRVGVYLDWPAGTLSFYSVSSDTHTLTHIHTFHCTFTEPLYAGFWIFCCSFLSVCKMV</sequence>
<dbReference type="RefSeq" id="XP_030636246.1">
    <property type="nucleotide sequence ID" value="XM_030780386.1"/>
</dbReference>
<dbReference type="GO" id="GO:0005524">
    <property type="term" value="F:ATP binding"/>
    <property type="evidence" value="ECO:0007669"/>
    <property type="project" value="UniProtKB-KW"/>
</dbReference>
<dbReference type="FunFam" id="3.40.50.300:FF:000210">
    <property type="entry name" value="Si:dkey-16p6.1"/>
    <property type="match status" value="1"/>
</dbReference>
<dbReference type="Gene3D" id="3.40.50.300">
    <property type="entry name" value="P-loop containing nucleotide triphosphate hydrolases"/>
    <property type="match status" value="1"/>
</dbReference>
<feature type="domain" description="RING-type" evidence="11">
    <location>
        <begin position="38"/>
        <end position="81"/>
    </location>
</feature>
<evidence type="ECO:0000259" key="12">
    <source>
        <dbReference type="PROSITE" id="PS50188"/>
    </source>
</evidence>
<evidence type="ECO:0000313" key="14">
    <source>
        <dbReference type="Proteomes" id="UP000504632"/>
    </source>
</evidence>
<dbReference type="InterPro" id="IPR001611">
    <property type="entry name" value="Leu-rich_rpt"/>
</dbReference>
<dbReference type="Pfam" id="PF14484">
    <property type="entry name" value="FISNA"/>
    <property type="match status" value="1"/>
</dbReference>
<dbReference type="CDD" id="cd16040">
    <property type="entry name" value="SPRY_PRY_SNTX"/>
    <property type="match status" value="1"/>
</dbReference>
<comment type="subcellular location">
    <subcellularLocation>
        <location evidence="1">Cytoplasm</location>
    </subcellularLocation>
</comment>
<dbReference type="PROSITE" id="PS50089">
    <property type="entry name" value="ZF_RING_2"/>
    <property type="match status" value="1"/>
</dbReference>
<dbReference type="Pfam" id="PF13765">
    <property type="entry name" value="PRY"/>
    <property type="match status" value="1"/>
</dbReference>
<evidence type="ECO:0000256" key="3">
    <source>
        <dbReference type="ARBA" id="ARBA00022614"/>
    </source>
</evidence>
<dbReference type="PRINTS" id="PR01407">
    <property type="entry name" value="BUTYPHLNCDUF"/>
</dbReference>
<protein>
    <submittedName>
        <fullName evidence="15">NLR family CARD domain-containing protein 3-like</fullName>
    </submittedName>
</protein>
<dbReference type="InParanoid" id="A0A6J2VYU0"/>
<dbReference type="InterPro" id="IPR013083">
    <property type="entry name" value="Znf_RING/FYVE/PHD"/>
</dbReference>